<reference evidence="1" key="1">
    <citation type="submission" date="2020-06" db="EMBL/GenBank/DDBJ databases">
        <title>Draft genome of Bugula neritina, a colonial animal packing powerful symbionts and potential medicines.</title>
        <authorList>
            <person name="Rayko M."/>
        </authorList>
    </citation>
    <scope>NUCLEOTIDE SEQUENCE [LARGE SCALE GENOMIC DNA]</scope>
    <source>
        <strain evidence="1">Kwan_BN1</strain>
    </source>
</reference>
<comment type="caution">
    <text evidence="1">The sequence shown here is derived from an EMBL/GenBank/DDBJ whole genome shotgun (WGS) entry which is preliminary data.</text>
</comment>
<name>A0A7J7IX31_BUGNE</name>
<accession>A0A7J7IX31</accession>
<evidence type="ECO:0000313" key="2">
    <source>
        <dbReference type="Proteomes" id="UP000593567"/>
    </source>
</evidence>
<evidence type="ECO:0000313" key="1">
    <source>
        <dbReference type="EMBL" id="KAF6017788.1"/>
    </source>
</evidence>
<dbReference type="Proteomes" id="UP000593567">
    <property type="component" value="Unassembled WGS sequence"/>
</dbReference>
<dbReference type="EMBL" id="VXIV02003360">
    <property type="protein sequence ID" value="KAF6017788.1"/>
    <property type="molecule type" value="Genomic_DNA"/>
</dbReference>
<organism evidence="1 2">
    <name type="scientific">Bugula neritina</name>
    <name type="common">Brown bryozoan</name>
    <name type="synonym">Sertularia neritina</name>
    <dbReference type="NCBI Taxonomy" id="10212"/>
    <lineage>
        <taxon>Eukaryota</taxon>
        <taxon>Metazoa</taxon>
        <taxon>Spiralia</taxon>
        <taxon>Lophotrochozoa</taxon>
        <taxon>Bryozoa</taxon>
        <taxon>Gymnolaemata</taxon>
        <taxon>Cheilostomatida</taxon>
        <taxon>Flustrina</taxon>
        <taxon>Buguloidea</taxon>
        <taxon>Bugulidae</taxon>
        <taxon>Bugula</taxon>
    </lineage>
</organism>
<protein>
    <submittedName>
        <fullName evidence="1">Uncharacterized protein</fullName>
    </submittedName>
</protein>
<keyword evidence="2" id="KW-1185">Reference proteome</keyword>
<dbReference type="AlphaFoldDB" id="A0A7J7IX31"/>
<gene>
    <name evidence="1" type="ORF">EB796_023886</name>
</gene>
<proteinExistence type="predicted"/>
<sequence length="71" mass="8333">MNLNKLLNYYSLSDNLKFKMNLSYSGNCLIFPKQPFKCFNGYNKKQSSMRENGFNKTDRSLELEDAITLDH</sequence>